<dbReference type="AlphaFoldDB" id="A0A8J3M2E9"/>
<dbReference type="EMBL" id="BNAI01000006">
    <property type="protein sequence ID" value="GHF22984.1"/>
    <property type="molecule type" value="Genomic_DNA"/>
</dbReference>
<organism evidence="1 2">
    <name type="scientific">Pseudolysinimonas yzui</name>
    <dbReference type="NCBI Taxonomy" id="2708254"/>
    <lineage>
        <taxon>Bacteria</taxon>
        <taxon>Bacillati</taxon>
        <taxon>Actinomycetota</taxon>
        <taxon>Actinomycetes</taxon>
        <taxon>Micrococcales</taxon>
        <taxon>Microbacteriaceae</taxon>
        <taxon>Pseudolysinimonas</taxon>
    </lineage>
</organism>
<gene>
    <name evidence="1" type="ORF">GCM10011600_25210</name>
</gene>
<dbReference type="Proteomes" id="UP000617531">
    <property type="component" value="Unassembled WGS sequence"/>
</dbReference>
<evidence type="ECO:0008006" key="3">
    <source>
        <dbReference type="Google" id="ProtNLM"/>
    </source>
</evidence>
<protein>
    <recommendedName>
        <fullName evidence="3">GIY-YIG nuclease family protein</fullName>
    </recommendedName>
</protein>
<accession>A0A8J3M2E9</accession>
<name>A0A8J3M2E9_9MICO</name>
<reference evidence="1" key="2">
    <citation type="submission" date="2020-09" db="EMBL/GenBank/DDBJ databases">
        <authorList>
            <person name="Sun Q."/>
            <person name="Zhou Y."/>
        </authorList>
    </citation>
    <scope>NUCLEOTIDE SEQUENCE</scope>
    <source>
        <strain evidence="1">CGMCC 1.16548</strain>
    </source>
</reference>
<evidence type="ECO:0000313" key="2">
    <source>
        <dbReference type="Proteomes" id="UP000617531"/>
    </source>
</evidence>
<sequence>MCGWPVGEYIDPGLPLPRVDVVYYLRLGERVKIGTTFNPRQRFAALLHEEVLAFEPGDRAVEKRRHVEFADDRLGTSEWFALTPRLRAHIEALADGRDPWHTHARWLSEALRRRGVS</sequence>
<evidence type="ECO:0000313" key="1">
    <source>
        <dbReference type="EMBL" id="GHF22984.1"/>
    </source>
</evidence>
<reference evidence="1" key="1">
    <citation type="journal article" date="2014" name="Int. J. Syst. Evol. Microbiol.">
        <title>Complete genome sequence of Corynebacterium casei LMG S-19264T (=DSM 44701T), isolated from a smear-ripened cheese.</title>
        <authorList>
            <consortium name="US DOE Joint Genome Institute (JGI-PGF)"/>
            <person name="Walter F."/>
            <person name="Albersmeier A."/>
            <person name="Kalinowski J."/>
            <person name="Ruckert C."/>
        </authorList>
    </citation>
    <scope>NUCLEOTIDE SEQUENCE</scope>
    <source>
        <strain evidence="1">CGMCC 1.16548</strain>
    </source>
</reference>
<proteinExistence type="predicted"/>
<keyword evidence="2" id="KW-1185">Reference proteome</keyword>
<comment type="caution">
    <text evidence="1">The sequence shown here is derived from an EMBL/GenBank/DDBJ whole genome shotgun (WGS) entry which is preliminary data.</text>
</comment>